<name>A0A091CZA6_FUKDA</name>
<keyword evidence="2" id="KW-1185">Reference proteome</keyword>
<reference evidence="1 2" key="1">
    <citation type="submission" date="2013-11" db="EMBL/GenBank/DDBJ databases">
        <title>The Damaraland mole rat (Fukomys damarensis) genome and evolution of African mole rats.</title>
        <authorList>
            <person name="Gladyshev V.N."/>
            <person name="Fang X."/>
        </authorList>
    </citation>
    <scope>NUCLEOTIDE SEQUENCE [LARGE SCALE GENOMIC DNA]</scope>
    <source>
        <tissue evidence="1">Liver</tissue>
    </source>
</reference>
<organism evidence="1 2">
    <name type="scientific">Fukomys damarensis</name>
    <name type="common">Damaraland mole rat</name>
    <name type="synonym">Cryptomys damarensis</name>
    <dbReference type="NCBI Taxonomy" id="885580"/>
    <lineage>
        <taxon>Eukaryota</taxon>
        <taxon>Metazoa</taxon>
        <taxon>Chordata</taxon>
        <taxon>Craniata</taxon>
        <taxon>Vertebrata</taxon>
        <taxon>Euteleostomi</taxon>
        <taxon>Mammalia</taxon>
        <taxon>Eutheria</taxon>
        <taxon>Euarchontoglires</taxon>
        <taxon>Glires</taxon>
        <taxon>Rodentia</taxon>
        <taxon>Hystricomorpha</taxon>
        <taxon>Bathyergidae</taxon>
        <taxon>Fukomys</taxon>
    </lineage>
</organism>
<proteinExistence type="predicted"/>
<evidence type="ECO:0000313" key="2">
    <source>
        <dbReference type="Proteomes" id="UP000028990"/>
    </source>
</evidence>
<sequence length="68" mass="7853">MAHVSWFLQTAAVGRGPLRPGCSRLDPDREGYRIVIDSVSCILQYYENENVYESLETYGLKPNYIRKI</sequence>
<gene>
    <name evidence="1" type="ORF">H920_15370</name>
</gene>
<dbReference type="Proteomes" id="UP000028990">
    <property type="component" value="Unassembled WGS sequence"/>
</dbReference>
<protein>
    <submittedName>
        <fullName evidence="1">Uncharacterized protein</fullName>
    </submittedName>
</protein>
<dbReference type="AlphaFoldDB" id="A0A091CZA6"/>
<dbReference type="EMBL" id="KN123809">
    <property type="protein sequence ID" value="KFO23205.1"/>
    <property type="molecule type" value="Genomic_DNA"/>
</dbReference>
<accession>A0A091CZA6</accession>
<evidence type="ECO:0000313" key="1">
    <source>
        <dbReference type="EMBL" id="KFO23205.1"/>
    </source>
</evidence>